<sequence>MEYRKIKMGEMPQPWGEGLAKTITFCVTENCNLACKYCYMTGKNTKNKMDFEVAKKAVDYILENREFFDDEGVIWDFIGGEPFLEIDLIDKISDYIKYEMFKLDHPWFNNYRFNFSTNGVLYHTPKVQQYIRKNKGHLSIGISIDGNKIKHDLQRVKVDGTGSYDDVLKNIPLWMQQFPSATTKATFSHGDLKYIKDSIISLWNLGLKIIPANVVFEDVWHEGDDEIFEQQLKELADYIIENKLWEDHSVRFFGPNIGLPLEKKELEKNFCGAGTMLAIDWKGNFFPCVRFCDISLSQKKGKVIGDIYNGINEDKLRPFAALSTKIQSKEECLECEVASGCAWCNGFNYDIADTDTIFQRATNICKMHKANVRANDYFWDRLSKELNQFTIRDSYKQERGLKNKNLLFITSDNITPHCSYRNTKNTNNVMTNDVLKKGMEFCKNNNIKPVFLAKDKVSICGEYIGNLTVSDQSISDLPVDSVSLLDNSVSSNVTDNCILLINEEKISKIYELVSELKKSTSRVNLILEDIMTWQEADVKNYELQLDLLLPLVADSYNNNEHLSINVLTDIFEIDDMHNCDAGESTFALAPNGRIYICPAFYFNDPEDFIGTLEDGINIKNKKFLSLENAPICLKCDAYQCRRCKFQNKIMTDEINIPSKIQCIISHVERNKSKELKKLIEIKELGGINKDIIDVPYLDPISIFKNENRRPEYV</sequence>
<dbReference type="InterPro" id="IPR023867">
    <property type="entry name" value="Sulphatase_maturase_rSAM"/>
</dbReference>
<keyword evidence="8" id="KW-1185">Reference proteome</keyword>
<comment type="similarity">
    <text evidence="5">Belongs to the radical SAM superfamily. Anaerobic sulfatase-maturating enzyme family.</text>
</comment>
<organism evidence="7 8">
    <name type="scientific">Clostridium zeae</name>
    <dbReference type="NCBI Taxonomy" id="2759022"/>
    <lineage>
        <taxon>Bacteria</taxon>
        <taxon>Bacillati</taxon>
        <taxon>Bacillota</taxon>
        <taxon>Clostridia</taxon>
        <taxon>Eubacteriales</taxon>
        <taxon>Clostridiaceae</taxon>
        <taxon>Clostridium</taxon>
    </lineage>
</organism>
<dbReference type="InterPro" id="IPR058240">
    <property type="entry name" value="rSAM_sf"/>
</dbReference>
<dbReference type="PANTHER" id="PTHR43273:SF3">
    <property type="entry name" value="ANAEROBIC SULFATASE-MATURATING ENZYME HOMOLOG ASLB-RELATED"/>
    <property type="match status" value="1"/>
</dbReference>
<dbReference type="NCBIfam" id="TIGR04115">
    <property type="entry name" value="rSAM_Cxxx_rpt"/>
    <property type="match status" value="1"/>
</dbReference>
<evidence type="ECO:0000259" key="6">
    <source>
        <dbReference type="Pfam" id="PF04055"/>
    </source>
</evidence>
<gene>
    <name evidence="7" type="ORF">CSC2_35970</name>
</gene>
<name>A0ABQ1EE80_9CLOT</name>
<keyword evidence="3" id="KW-0408">Iron</keyword>
<dbReference type="RefSeq" id="WP_206871316.1">
    <property type="nucleotide sequence ID" value="NZ_BMBA01000004.1"/>
</dbReference>
<feature type="domain" description="Radical SAM core" evidence="6">
    <location>
        <begin position="27"/>
        <end position="178"/>
    </location>
</feature>
<keyword evidence="2" id="KW-0479">Metal-binding</keyword>
<proteinExistence type="inferred from homology"/>
<dbReference type="InterPro" id="IPR026412">
    <property type="entry name" value="rSAM_Cxxx_rpt"/>
</dbReference>
<dbReference type="SFLD" id="SFLDG01384">
    <property type="entry name" value="thioether_bond_formation_requi"/>
    <property type="match status" value="1"/>
</dbReference>
<dbReference type="SFLD" id="SFLDG01067">
    <property type="entry name" value="SPASM/twitch_domain_containing"/>
    <property type="match status" value="1"/>
</dbReference>
<keyword evidence="4" id="KW-0411">Iron-sulfur</keyword>
<dbReference type="SUPFAM" id="SSF102114">
    <property type="entry name" value="Radical SAM enzymes"/>
    <property type="match status" value="1"/>
</dbReference>
<dbReference type="InterPro" id="IPR007197">
    <property type="entry name" value="rSAM"/>
</dbReference>
<dbReference type="Proteomes" id="UP000663802">
    <property type="component" value="Unassembled WGS sequence"/>
</dbReference>
<evidence type="ECO:0000313" key="7">
    <source>
        <dbReference type="EMBL" id="GFZ33071.1"/>
    </source>
</evidence>
<dbReference type="SFLD" id="SFLDG01386">
    <property type="entry name" value="main_SPASM_domain-containing"/>
    <property type="match status" value="1"/>
</dbReference>
<dbReference type="EMBL" id="BMBA01000004">
    <property type="protein sequence ID" value="GFZ33071.1"/>
    <property type="molecule type" value="Genomic_DNA"/>
</dbReference>
<dbReference type="CDD" id="cd01335">
    <property type="entry name" value="Radical_SAM"/>
    <property type="match status" value="1"/>
</dbReference>
<dbReference type="Pfam" id="PF04055">
    <property type="entry name" value="Radical_SAM"/>
    <property type="match status" value="1"/>
</dbReference>
<dbReference type="SFLD" id="SFLDS00029">
    <property type="entry name" value="Radical_SAM"/>
    <property type="match status" value="1"/>
</dbReference>
<keyword evidence="1" id="KW-0949">S-adenosyl-L-methionine</keyword>
<dbReference type="Gene3D" id="3.20.20.70">
    <property type="entry name" value="Aldolase class I"/>
    <property type="match status" value="2"/>
</dbReference>
<evidence type="ECO:0000256" key="4">
    <source>
        <dbReference type="ARBA" id="ARBA00023014"/>
    </source>
</evidence>
<evidence type="ECO:0000256" key="3">
    <source>
        <dbReference type="ARBA" id="ARBA00023004"/>
    </source>
</evidence>
<evidence type="ECO:0000313" key="8">
    <source>
        <dbReference type="Proteomes" id="UP000663802"/>
    </source>
</evidence>
<evidence type="ECO:0000256" key="5">
    <source>
        <dbReference type="ARBA" id="ARBA00023601"/>
    </source>
</evidence>
<evidence type="ECO:0000256" key="1">
    <source>
        <dbReference type="ARBA" id="ARBA00022691"/>
    </source>
</evidence>
<dbReference type="InterPro" id="IPR013785">
    <property type="entry name" value="Aldolase_TIM"/>
</dbReference>
<reference evidence="7 8" key="1">
    <citation type="journal article" date="2021" name="Int. J. Syst. Evol. Microbiol.">
        <title>Clostridium zeae sp. nov., isolated from corn silage.</title>
        <authorList>
            <person name="Kobayashi H."/>
            <person name="Tanizawa Y."/>
            <person name="Yagura M."/>
            <person name="Sakamoto M."/>
            <person name="Ohkuma M."/>
            <person name="Tohno M."/>
        </authorList>
    </citation>
    <scope>NUCLEOTIDE SEQUENCE [LARGE SCALE GENOMIC DNA]</scope>
    <source>
        <strain evidence="7 8">CSC2</strain>
    </source>
</reference>
<accession>A0ABQ1EE80</accession>
<dbReference type="NCBIfam" id="TIGR04119">
    <property type="entry name" value="CXXX_matur"/>
    <property type="match status" value="1"/>
</dbReference>
<protein>
    <recommendedName>
        <fullName evidence="6">Radical SAM core domain-containing protein</fullName>
    </recommendedName>
</protein>
<dbReference type="PANTHER" id="PTHR43273">
    <property type="entry name" value="ANAEROBIC SULFATASE-MATURATING ENZYME HOMOLOG ASLB-RELATED"/>
    <property type="match status" value="1"/>
</dbReference>
<comment type="caution">
    <text evidence="7">The sequence shown here is derived from an EMBL/GenBank/DDBJ whole genome shotgun (WGS) entry which is preliminary data.</text>
</comment>
<dbReference type="InterPro" id="IPR026401">
    <property type="entry name" value="CXXX_matur"/>
</dbReference>
<evidence type="ECO:0000256" key="2">
    <source>
        <dbReference type="ARBA" id="ARBA00022723"/>
    </source>
</evidence>